<name>A0A7J7K859_BUGNE</name>
<protein>
    <submittedName>
        <fullName evidence="2">Uncharacterized protein</fullName>
    </submittedName>
</protein>
<gene>
    <name evidence="2" type="ORF">EB796_006873</name>
</gene>
<keyword evidence="3" id="KW-1185">Reference proteome</keyword>
<dbReference type="AlphaFoldDB" id="A0A7J7K859"/>
<reference evidence="2" key="1">
    <citation type="submission" date="2020-06" db="EMBL/GenBank/DDBJ databases">
        <title>Draft genome of Bugula neritina, a colonial animal packing powerful symbionts and potential medicines.</title>
        <authorList>
            <person name="Rayko M."/>
        </authorList>
    </citation>
    <scope>NUCLEOTIDE SEQUENCE [LARGE SCALE GENOMIC DNA]</scope>
    <source>
        <strain evidence="2">Kwan_BN1</strain>
    </source>
</reference>
<feature type="region of interest" description="Disordered" evidence="1">
    <location>
        <begin position="148"/>
        <end position="176"/>
    </location>
</feature>
<feature type="region of interest" description="Disordered" evidence="1">
    <location>
        <begin position="21"/>
        <end position="104"/>
    </location>
</feature>
<proteinExistence type="predicted"/>
<evidence type="ECO:0000313" key="3">
    <source>
        <dbReference type="Proteomes" id="UP000593567"/>
    </source>
</evidence>
<evidence type="ECO:0000256" key="1">
    <source>
        <dbReference type="SAM" id="MobiDB-lite"/>
    </source>
</evidence>
<evidence type="ECO:0000313" key="2">
    <source>
        <dbReference type="EMBL" id="KAF6034820.1"/>
    </source>
</evidence>
<feature type="compositionally biased region" description="Low complexity" evidence="1">
    <location>
        <begin position="84"/>
        <end position="101"/>
    </location>
</feature>
<feature type="compositionally biased region" description="Low complexity" evidence="1">
    <location>
        <begin position="37"/>
        <end position="50"/>
    </location>
</feature>
<dbReference type="EMBL" id="VXIV02000992">
    <property type="protein sequence ID" value="KAF6034820.1"/>
    <property type="molecule type" value="Genomic_DNA"/>
</dbReference>
<dbReference type="Proteomes" id="UP000593567">
    <property type="component" value="Unassembled WGS sequence"/>
</dbReference>
<accession>A0A7J7K859</accession>
<sequence>MACVSSLTGSCFLYPSANVSAIRSPSKKKSASRQRSVPEAAVSASAVAPEENADVVENEGALLNKGKPDIIPDPPTVSVRGAESRLSSDSSSTLDPTQSSSEGAAVTFTASHQGAAKVSMYSGKGKESTTATTSSSYVSCSSSIYVGPPLDDGAPPPYSETAPLMTPAAENGQAGDGESVFKKQPVQPFPNMFGHQSAGRDHTSCSSEEESEENLYVPTLLFARAQCLVDTVSPCDWLIQSLQLFPETHRSLGLVAAGPSISSDIPPAIETEQTFL</sequence>
<organism evidence="2 3">
    <name type="scientific">Bugula neritina</name>
    <name type="common">Brown bryozoan</name>
    <name type="synonym">Sertularia neritina</name>
    <dbReference type="NCBI Taxonomy" id="10212"/>
    <lineage>
        <taxon>Eukaryota</taxon>
        <taxon>Metazoa</taxon>
        <taxon>Spiralia</taxon>
        <taxon>Lophotrochozoa</taxon>
        <taxon>Bryozoa</taxon>
        <taxon>Gymnolaemata</taxon>
        <taxon>Cheilostomatida</taxon>
        <taxon>Flustrina</taxon>
        <taxon>Buguloidea</taxon>
        <taxon>Bugulidae</taxon>
        <taxon>Bugula</taxon>
    </lineage>
</organism>
<comment type="caution">
    <text evidence="2">The sequence shown here is derived from an EMBL/GenBank/DDBJ whole genome shotgun (WGS) entry which is preliminary data.</text>
</comment>